<gene>
    <name evidence="1" type="ORF">RDV89_04705</name>
</gene>
<organism evidence="1 2">
    <name type="scientific">Nocardioides imazamoxiresistens</name>
    <dbReference type="NCBI Taxonomy" id="3231893"/>
    <lineage>
        <taxon>Bacteria</taxon>
        <taxon>Bacillati</taxon>
        <taxon>Actinomycetota</taxon>
        <taxon>Actinomycetes</taxon>
        <taxon>Propionibacteriales</taxon>
        <taxon>Nocardioidaceae</taxon>
        <taxon>Nocardioides</taxon>
    </lineage>
</organism>
<accession>A0ABU3PSY9</accession>
<keyword evidence="2" id="KW-1185">Reference proteome</keyword>
<proteinExistence type="predicted"/>
<sequence>MTEPGDAASPRLVDRWPNFARQLHVALLAEDAALLAAQVETLRVVAACGCGDDFCQSFYTAPKPDGTYGPGHENVELDPPWPGMLVLDLVDGRIVHVEVLDRDPLD</sequence>
<name>A0ABU3PSY9_9ACTN</name>
<protein>
    <submittedName>
        <fullName evidence="1">Uncharacterized protein</fullName>
    </submittedName>
</protein>
<dbReference type="Proteomes" id="UP001268542">
    <property type="component" value="Unassembled WGS sequence"/>
</dbReference>
<evidence type="ECO:0000313" key="2">
    <source>
        <dbReference type="Proteomes" id="UP001268542"/>
    </source>
</evidence>
<evidence type="ECO:0000313" key="1">
    <source>
        <dbReference type="EMBL" id="MDT9592353.1"/>
    </source>
</evidence>
<comment type="caution">
    <text evidence="1">The sequence shown here is derived from an EMBL/GenBank/DDBJ whole genome shotgun (WGS) entry which is preliminary data.</text>
</comment>
<reference evidence="1 2" key="1">
    <citation type="submission" date="2023-08" db="EMBL/GenBank/DDBJ databases">
        <title>Nocardioides seae sp. nov., a bacterium isolated from a soil.</title>
        <authorList>
            <person name="Wang X."/>
        </authorList>
    </citation>
    <scope>NUCLEOTIDE SEQUENCE [LARGE SCALE GENOMIC DNA]</scope>
    <source>
        <strain evidence="1 2">YZH12</strain>
    </source>
</reference>
<dbReference type="RefSeq" id="WP_315731785.1">
    <property type="nucleotide sequence ID" value="NZ_JAVYII010000002.1"/>
</dbReference>
<dbReference type="EMBL" id="JAVYII010000002">
    <property type="protein sequence ID" value="MDT9592353.1"/>
    <property type="molecule type" value="Genomic_DNA"/>
</dbReference>